<dbReference type="InterPro" id="IPR008330">
    <property type="entry name" value="Pept_M17_PepB"/>
</dbReference>
<keyword evidence="10" id="KW-1185">Reference proteome</keyword>
<evidence type="ECO:0000313" key="10">
    <source>
        <dbReference type="Proteomes" id="UP001224392"/>
    </source>
</evidence>
<evidence type="ECO:0000256" key="6">
    <source>
        <dbReference type="ARBA" id="ARBA00022801"/>
    </source>
</evidence>
<organism evidence="9 10">
    <name type="scientific">Biformimicrobium ophioploci</name>
    <dbReference type="NCBI Taxonomy" id="3036711"/>
    <lineage>
        <taxon>Bacteria</taxon>
        <taxon>Pseudomonadati</taxon>
        <taxon>Pseudomonadota</taxon>
        <taxon>Gammaproteobacteria</taxon>
        <taxon>Cellvibrionales</taxon>
        <taxon>Microbulbiferaceae</taxon>
        <taxon>Biformimicrobium</taxon>
    </lineage>
</organism>
<keyword evidence="5" id="KW-0479">Metal-binding</keyword>
<evidence type="ECO:0000256" key="4">
    <source>
        <dbReference type="ARBA" id="ARBA00022670"/>
    </source>
</evidence>
<evidence type="ECO:0000256" key="2">
    <source>
        <dbReference type="ARBA" id="ARBA00022438"/>
    </source>
</evidence>
<dbReference type="PIRSF" id="PIRSF036388">
    <property type="entry name" value="Ctsl_amnpptdse_B"/>
    <property type="match status" value="1"/>
</dbReference>
<dbReference type="PROSITE" id="PS00631">
    <property type="entry name" value="CYTOSOL_AP"/>
    <property type="match status" value="1"/>
</dbReference>
<keyword evidence="4" id="KW-0645">Protease</keyword>
<protein>
    <submittedName>
        <fullName evidence="9">Aminopeptidase PepB</fullName>
    </submittedName>
</protein>
<dbReference type="CDD" id="cd00433">
    <property type="entry name" value="Peptidase_M17"/>
    <property type="match status" value="1"/>
</dbReference>
<dbReference type="PANTHER" id="PTHR11963">
    <property type="entry name" value="LEUCINE AMINOPEPTIDASE-RELATED"/>
    <property type="match status" value="1"/>
</dbReference>
<dbReference type="SUPFAM" id="SSF53187">
    <property type="entry name" value="Zn-dependent exopeptidases"/>
    <property type="match status" value="1"/>
</dbReference>
<feature type="domain" description="Cytosol aminopeptidase" evidence="8">
    <location>
        <begin position="278"/>
        <end position="285"/>
    </location>
</feature>
<dbReference type="Pfam" id="PF12404">
    <property type="entry name" value="DUF3663"/>
    <property type="match status" value="1"/>
</dbReference>
<dbReference type="EMBL" id="BSYJ01000001">
    <property type="protein sequence ID" value="GMG85759.1"/>
    <property type="molecule type" value="Genomic_DNA"/>
</dbReference>
<dbReference type="GO" id="GO:0004177">
    <property type="term" value="F:aminopeptidase activity"/>
    <property type="evidence" value="ECO:0007669"/>
    <property type="project" value="UniProtKB-KW"/>
</dbReference>
<dbReference type="Gene3D" id="3.40.630.10">
    <property type="entry name" value="Zn peptidases"/>
    <property type="match status" value="1"/>
</dbReference>
<keyword evidence="2 9" id="KW-0031">Aminopeptidase</keyword>
<evidence type="ECO:0000313" key="9">
    <source>
        <dbReference type="EMBL" id="GMG85759.1"/>
    </source>
</evidence>
<evidence type="ECO:0000256" key="5">
    <source>
        <dbReference type="ARBA" id="ARBA00022723"/>
    </source>
</evidence>
<keyword evidence="6" id="KW-0378">Hydrolase</keyword>
<keyword evidence="3" id="KW-0963">Cytoplasm</keyword>
<dbReference type="NCBIfam" id="NF003450">
    <property type="entry name" value="PRK05015.1"/>
    <property type="match status" value="1"/>
</dbReference>
<name>A0ABQ6LUJ5_9GAMM</name>
<keyword evidence="7" id="KW-0464">Manganese</keyword>
<dbReference type="InterPro" id="IPR000819">
    <property type="entry name" value="Peptidase_M17_C"/>
</dbReference>
<dbReference type="InterPro" id="IPR047620">
    <property type="entry name" value="M17_PepB-like_N"/>
</dbReference>
<dbReference type="PANTHER" id="PTHR11963:SF20">
    <property type="entry name" value="PEPTIDASE B"/>
    <property type="match status" value="1"/>
</dbReference>
<sequence>MKILLSSEAAPAVWGESAPVSFDGSTATIHLQKAPLLAIQGAARKLDGMGVGSVAMAGDGWDTDACFAFWQGYFNPKKQQAAAPEKQQSIEFPALAEAAQAELDARIKAAAWVRWVTNCPAEQIYPQTLCESAAELLHGLAPEAVSSKILLGDELLAESFVGIHTVGRGSVRAPAMLQLDYNPTGDANAPVAVSLVGKGITFDSGGYSIKPSVGMVHMKSDMGGAAMVTGGLALAIQRGLDKRVKLFLCCAENMVSSNAFKLGDILNYRNGVTVEVKNTDAEGRLVLADGLIAAAEDEPGLIVDAATLTGAAKMAVGRDYNSLMTFSDNLAGKVLAAAGAEDEKLWRLPLEALHLGQIGSPFADIANIGSEGTAGASTAAAFLAKFVPETQRESRWLHLDLSGSYQPGATDLWAAGAKGHGVRTIARLLSDA</sequence>
<evidence type="ECO:0000259" key="8">
    <source>
        <dbReference type="PROSITE" id="PS00631"/>
    </source>
</evidence>
<dbReference type="Proteomes" id="UP001224392">
    <property type="component" value="Unassembled WGS sequence"/>
</dbReference>
<dbReference type="InterPro" id="IPR011356">
    <property type="entry name" value="Leucine_aapep/pepB"/>
</dbReference>
<comment type="similarity">
    <text evidence="1">Belongs to the peptidase M17 family.</text>
</comment>
<evidence type="ECO:0000256" key="3">
    <source>
        <dbReference type="ARBA" id="ARBA00022490"/>
    </source>
</evidence>
<evidence type="ECO:0000256" key="1">
    <source>
        <dbReference type="ARBA" id="ARBA00009528"/>
    </source>
</evidence>
<evidence type="ECO:0000256" key="7">
    <source>
        <dbReference type="ARBA" id="ARBA00023211"/>
    </source>
</evidence>
<gene>
    <name evidence="9" type="primary">pepB</name>
    <name evidence="9" type="ORF">MNKW57_00800</name>
</gene>
<dbReference type="PRINTS" id="PR00481">
    <property type="entry name" value="LAMNOPPTDASE"/>
</dbReference>
<accession>A0ABQ6LUJ5</accession>
<dbReference type="Pfam" id="PF00883">
    <property type="entry name" value="Peptidase_M17"/>
    <property type="match status" value="1"/>
</dbReference>
<reference evidence="9 10" key="1">
    <citation type="submission" date="2023-04" db="EMBL/GenBank/DDBJ databases">
        <title>Marinobulbifer ophiurae gen. nov., sp. Nov., isolate from tissue of brittle star Ophioplocus japonicus.</title>
        <authorList>
            <person name="Kawano K."/>
            <person name="Sawayama S."/>
            <person name="Nakagawa S."/>
        </authorList>
    </citation>
    <scope>NUCLEOTIDE SEQUENCE [LARGE SCALE GENOMIC DNA]</scope>
    <source>
        <strain evidence="9 10">NKW57</strain>
    </source>
</reference>
<comment type="caution">
    <text evidence="9">The sequence shown here is derived from an EMBL/GenBank/DDBJ whole genome shotgun (WGS) entry which is preliminary data.</text>
</comment>
<proteinExistence type="inferred from homology"/>